<dbReference type="AlphaFoldDB" id="Q0V6E9"/>
<name>Q0V6E9_PHANO</name>
<evidence type="ECO:0000313" key="3">
    <source>
        <dbReference type="Proteomes" id="UP000001055"/>
    </source>
</evidence>
<dbReference type="EMBL" id="CH445325">
    <property type="protein sequence ID" value="EAT91910.1"/>
    <property type="molecule type" value="Genomic_DNA"/>
</dbReference>
<proteinExistence type="predicted"/>
<dbReference type="GeneID" id="5968150"/>
<dbReference type="InParanoid" id="Q0V6E9"/>
<dbReference type="Proteomes" id="UP000001055">
    <property type="component" value="Unassembled WGS sequence"/>
</dbReference>
<evidence type="ECO:0000256" key="1">
    <source>
        <dbReference type="SAM" id="MobiDB-lite"/>
    </source>
</evidence>
<accession>Q0V6E9</accession>
<dbReference type="KEGG" id="pno:SNOG_00415"/>
<gene>
    <name evidence="2" type="ORF">SNOG_00415</name>
</gene>
<organism evidence="2 3">
    <name type="scientific">Phaeosphaeria nodorum (strain SN15 / ATCC MYA-4574 / FGSC 10173)</name>
    <name type="common">Glume blotch fungus</name>
    <name type="synonym">Parastagonospora nodorum</name>
    <dbReference type="NCBI Taxonomy" id="321614"/>
    <lineage>
        <taxon>Eukaryota</taxon>
        <taxon>Fungi</taxon>
        <taxon>Dikarya</taxon>
        <taxon>Ascomycota</taxon>
        <taxon>Pezizomycotina</taxon>
        <taxon>Dothideomycetes</taxon>
        <taxon>Pleosporomycetidae</taxon>
        <taxon>Pleosporales</taxon>
        <taxon>Pleosporineae</taxon>
        <taxon>Phaeosphaeriaceae</taxon>
        <taxon>Parastagonospora</taxon>
    </lineage>
</organism>
<feature type="region of interest" description="Disordered" evidence="1">
    <location>
        <begin position="29"/>
        <end position="52"/>
    </location>
</feature>
<evidence type="ECO:0000313" key="2">
    <source>
        <dbReference type="EMBL" id="EAT91910.1"/>
    </source>
</evidence>
<sequence length="52" mass="5798">MTAFSPHQPSAPFIESETHVEAVKYKKADALSSSSPAKKHKVLVPSDNYFRH</sequence>
<protein>
    <submittedName>
        <fullName evidence="2">Uncharacterized protein</fullName>
    </submittedName>
</protein>
<reference evidence="3" key="1">
    <citation type="journal article" date="2007" name="Plant Cell">
        <title>Dothideomycete-plant interactions illuminated by genome sequencing and EST analysis of the wheat pathogen Stagonospora nodorum.</title>
        <authorList>
            <person name="Hane J.K."/>
            <person name="Lowe R.G."/>
            <person name="Solomon P.S."/>
            <person name="Tan K.C."/>
            <person name="Schoch C.L."/>
            <person name="Spatafora J.W."/>
            <person name="Crous P.W."/>
            <person name="Kodira C."/>
            <person name="Birren B.W."/>
            <person name="Galagan J.E."/>
            <person name="Torriani S.F."/>
            <person name="McDonald B.A."/>
            <person name="Oliver R.P."/>
        </authorList>
    </citation>
    <scope>NUCLEOTIDE SEQUENCE [LARGE SCALE GENOMIC DNA]</scope>
    <source>
        <strain evidence="3">SN15 / ATCC MYA-4574 / FGSC 10173</strain>
    </source>
</reference>
<dbReference type="RefSeq" id="XP_001791101.1">
    <property type="nucleotide sequence ID" value="XM_001791049.1"/>
</dbReference>